<evidence type="ECO:0000259" key="3">
    <source>
        <dbReference type="Pfam" id="PF06807"/>
    </source>
</evidence>
<dbReference type="Pfam" id="PF06807">
    <property type="entry name" value="Clp1"/>
    <property type="match status" value="1"/>
</dbReference>
<dbReference type="EMBL" id="SPLM01000108">
    <property type="protein sequence ID" value="TMW60329.1"/>
    <property type="molecule type" value="Genomic_DNA"/>
</dbReference>
<dbReference type="InterPro" id="IPR010655">
    <property type="entry name" value="Clp1_C"/>
</dbReference>
<feature type="domain" description="Clp1 C-terminal" evidence="3">
    <location>
        <begin position="207"/>
        <end position="317"/>
    </location>
</feature>
<dbReference type="GO" id="GO:0006388">
    <property type="term" value="P:tRNA splicing, via endonucleolytic cleavage and ligation"/>
    <property type="evidence" value="ECO:0007669"/>
    <property type="project" value="TreeGrafter"/>
</dbReference>
<name>A0A8K1FGS9_PYTOL</name>
<gene>
    <name evidence="5" type="ORF">Poli38472_000371</name>
</gene>
<reference evidence="5" key="1">
    <citation type="submission" date="2019-03" db="EMBL/GenBank/DDBJ databases">
        <title>Long read genome sequence of the mycoparasitic Pythium oligandrum ATCC 38472 isolated from sugarbeet rhizosphere.</title>
        <authorList>
            <person name="Gaulin E."/>
        </authorList>
    </citation>
    <scope>NUCLEOTIDE SEQUENCE</scope>
    <source>
        <strain evidence="5">ATCC 38472_TT</strain>
    </source>
</reference>
<feature type="domain" description="Clp1 P-loop" evidence="4">
    <location>
        <begin position="75"/>
        <end position="195"/>
    </location>
</feature>
<dbReference type="PANTHER" id="PTHR12755">
    <property type="entry name" value="CLEAVAGE/POLYADENYLATION FACTOR IA SUBUNIT CLP1P"/>
    <property type="match status" value="1"/>
</dbReference>
<evidence type="ECO:0000256" key="1">
    <source>
        <dbReference type="ARBA" id="ARBA00022741"/>
    </source>
</evidence>
<dbReference type="OrthoDB" id="258143at2759"/>
<proteinExistence type="predicted"/>
<dbReference type="PANTHER" id="PTHR12755:SF6">
    <property type="entry name" value="POLYRIBONUCLEOTIDE 5'-HYDROXYL-KINASE CLP1"/>
    <property type="match status" value="1"/>
</dbReference>
<dbReference type="Pfam" id="PF16575">
    <property type="entry name" value="CLP1_P"/>
    <property type="match status" value="1"/>
</dbReference>
<accession>A0A8K1FGS9</accession>
<dbReference type="GO" id="GO:0005524">
    <property type="term" value="F:ATP binding"/>
    <property type="evidence" value="ECO:0007669"/>
    <property type="project" value="UniProtKB-KW"/>
</dbReference>
<dbReference type="GO" id="GO:0005634">
    <property type="term" value="C:nucleus"/>
    <property type="evidence" value="ECO:0007669"/>
    <property type="project" value="TreeGrafter"/>
</dbReference>
<keyword evidence="2" id="KW-0067">ATP-binding</keyword>
<dbReference type="InterPro" id="IPR032319">
    <property type="entry name" value="CLP1_P"/>
</dbReference>
<dbReference type="Proteomes" id="UP000794436">
    <property type="component" value="Unassembled WGS sequence"/>
</dbReference>
<protein>
    <submittedName>
        <fullName evidence="5">Uncharacterized protein</fullName>
    </submittedName>
</protein>
<dbReference type="GO" id="GO:0031124">
    <property type="term" value="P:mRNA 3'-end processing"/>
    <property type="evidence" value="ECO:0007669"/>
    <property type="project" value="InterPro"/>
</dbReference>
<evidence type="ECO:0000313" key="6">
    <source>
        <dbReference type="Proteomes" id="UP000794436"/>
    </source>
</evidence>
<dbReference type="InterPro" id="IPR038238">
    <property type="entry name" value="Clp1_C_sf"/>
</dbReference>
<comment type="caution">
    <text evidence="5">The sequence shown here is derived from an EMBL/GenBank/DDBJ whole genome shotgun (WGS) entry which is preliminary data.</text>
</comment>
<keyword evidence="1" id="KW-0547">Nucleotide-binding</keyword>
<evidence type="ECO:0000259" key="4">
    <source>
        <dbReference type="Pfam" id="PF16575"/>
    </source>
</evidence>
<dbReference type="Gene3D" id="2.40.30.330">
    <property type="entry name" value="Pre-mRNA cleavage complex subunit Clp1, C-terminal domain"/>
    <property type="match status" value="1"/>
</dbReference>
<organism evidence="5 6">
    <name type="scientific">Pythium oligandrum</name>
    <name type="common">Mycoparasitic fungus</name>
    <dbReference type="NCBI Taxonomy" id="41045"/>
    <lineage>
        <taxon>Eukaryota</taxon>
        <taxon>Sar</taxon>
        <taxon>Stramenopiles</taxon>
        <taxon>Oomycota</taxon>
        <taxon>Peronosporomycetes</taxon>
        <taxon>Pythiales</taxon>
        <taxon>Pythiaceae</taxon>
        <taxon>Pythium</taxon>
    </lineage>
</organism>
<dbReference type="Gene3D" id="3.40.50.300">
    <property type="entry name" value="P-loop containing nucleotide triphosphate hydrolases"/>
    <property type="match status" value="1"/>
</dbReference>
<evidence type="ECO:0000256" key="2">
    <source>
        <dbReference type="ARBA" id="ARBA00022840"/>
    </source>
</evidence>
<sequence length="323" mass="36170">MLIQDVELPAGCELRLGIGLALPLHVKLVSESAEIFGQELTVDVQFTLWHQHTAIFSWDGAKLQLEGEPRSMEISSDTQMKSYSDVHRELASAVKCRLAADTQVNASGCIIRTSGWVKDIGYDLLEEAIQAFEVHTVLVLGDYQLNYRLETFQDHQRSANRFSVIHLEQPNGVVALDRKYLVNRRAHRIEDYFYGPSSFVQPLPLFYPETMECTMDAVEFFQVRGKRRLACCGDSTATPDRPVVTRREVSRSMANTLVAVMSCDPLATVPCDHSWLLVAPVCCFVIVKDVRPRDNVISLLVPNTGPLPSKYLLTGSITGLITR</sequence>
<dbReference type="GO" id="GO:0051731">
    <property type="term" value="F:polynucleotide 5'-hydroxyl-kinase activity"/>
    <property type="evidence" value="ECO:0007669"/>
    <property type="project" value="InterPro"/>
</dbReference>
<dbReference type="InterPro" id="IPR045116">
    <property type="entry name" value="Clp1/Grc3"/>
</dbReference>
<keyword evidence="6" id="KW-1185">Reference proteome</keyword>
<evidence type="ECO:0000313" key="5">
    <source>
        <dbReference type="EMBL" id="TMW60329.1"/>
    </source>
</evidence>
<dbReference type="AlphaFoldDB" id="A0A8K1FGS9"/>
<dbReference type="InterPro" id="IPR027417">
    <property type="entry name" value="P-loop_NTPase"/>
</dbReference>